<reference evidence="12" key="2">
    <citation type="submission" date="2023-05" db="EMBL/GenBank/DDBJ databases">
        <authorList>
            <person name="Fouks B."/>
        </authorList>
    </citation>
    <scope>NUCLEOTIDE SEQUENCE</scope>
    <source>
        <strain evidence="12">Stay&amp;Tobe</strain>
        <tissue evidence="12">Testes</tissue>
    </source>
</reference>
<sequence length="642" mass="75733">MQALFILYLPVSVMFQFANCNLDLLPEVHRQAVYCIKQIIAQYFEENVPLAISDPRNTYVETTGRKLVNTTLRSDDVLISDVIIRELTNGSSRPTVVWHQKHQEEADAILTSFPIERLNFIFILSDYQGDIYESLSEFTEILQYLYVFQVFYCCFPKVIIALPEIPKTIRQNIYNWLQEYLFAASMYNVVLISPKHVASDDRSELTHQMSSDIYTWFPFPKHQNCGESRNLLLIDRWNSQENGQFEQNTDLFPRKISKKFNGCSIKYVLNTNSSASWELEWFLLRTVFESLNITHLEETQDNKLDIVLTRSFGFINMSDIEDSNHMTTLSNYKTSFPHLFSRLRCYVPCPKRTVRHGNFYKVFAPGVWLLFFITCILMTVIIILLQRTRKSESFNNLSYSHYYIWAVVTSVSVPQMPTTSKLRIFFFMWVCYCLIMSTVFQSFFTSFLIEPGTEEQINTFEELLNTDFEILTDSGTIFHFFVYFGFRYKVNEIGHKFRLPKFPIEEFFTHERSAVIASDLDMKLKFPRYWAWIKPYYFYFSVDYSMTFLYFNPFSPYYEAFNSRIVQFHEAGLFTKHIDDFISSKSESVLNVTVLESKLENETTEKYFIFNMKHMKVVFILYLFGNILSVVVFTAEVVLGKK</sequence>
<keyword evidence="4 9" id="KW-0812">Transmembrane</keyword>
<evidence type="ECO:0000259" key="11">
    <source>
        <dbReference type="Pfam" id="PF00060"/>
    </source>
</evidence>
<reference evidence="12" key="1">
    <citation type="journal article" date="2023" name="IScience">
        <title>Live-bearing cockroach genome reveals convergent evolutionary mechanisms linked to viviparity in insects and beyond.</title>
        <authorList>
            <person name="Fouks B."/>
            <person name="Harrison M.C."/>
            <person name="Mikhailova A.A."/>
            <person name="Marchal E."/>
            <person name="English S."/>
            <person name="Carruthers M."/>
            <person name="Jennings E.C."/>
            <person name="Chiamaka E.L."/>
            <person name="Frigard R.A."/>
            <person name="Pippel M."/>
            <person name="Attardo G.M."/>
            <person name="Benoit J.B."/>
            <person name="Bornberg-Bauer E."/>
            <person name="Tobe S.S."/>
        </authorList>
    </citation>
    <scope>NUCLEOTIDE SEQUENCE</scope>
    <source>
        <strain evidence="12">Stay&amp;Tobe</strain>
    </source>
</reference>
<dbReference type="GO" id="GO:0050906">
    <property type="term" value="P:detection of stimulus involved in sensory perception"/>
    <property type="evidence" value="ECO:0007669"/>
    <property type="project" value="UniProtKB-ARBA"/>
</dbReference>
<feature type="domain" description="Ionotropic glutamate receptor C-terminal" evidence="11">
    <location>
        <begin position="367"/>
        <end position="625"/>
    </location>
</feature>
<dbReference type="GO" id="GO:0015276">
    <property type="term" value="F:ligand-gated monoatomic ion channel activity"/>
    <property type="evidence" value="ECO:0007669"/>
    <property type="project" value="InterPro"/>
</dbReference>
<feature type="transmembrane region" description="Helical" evidence="9">
    <location>
        <begin position="362"/>
        <end position="385"/>
    </location>
</feature>
<feature type="signal peptide" evidence="10">
    <location>
        <begin position="1"/>
        <end position="20"/>
    </location>
</feature>
<feature type="chain" id="PRO_5042068491" description="Ionotropic glutamate receptor C-terminal domain-containing protein" evidence="10">
    <location>
        <begin position="21"/>
        <end position="642"/>
    </location>
</feature>
<accession>A0AAD8A074</accession>
<dbReference type="PANTHER" id="PTHR42643:SF30">
    <property type="entry name" value="IONOTROPIC RECEPTOR 40A-RELATED"/>
    <property type="match status" value="1"/>
</dbReference>
<dbReference type="Pfam" id="PF00060">
    <property type="entry name" value="Lig_chan"/>
    <property type="match status" value="1"/>
</dbReference>
<evidence type="ECO:0000256" key="8">
    <source>
        <dbReference type="ARBA" id="ARBA00023180"/>
    </source>
</evidence>
<evidence type="ECO:0000256" key="10">
    <source>
        <dbReference type="SAM" id="SignalP"/>
    </source>
</evidence>
<keyword evidence="6 9" id="KW-0472">Membrane</keyword>
<comment type="caution">
    <text evidence="12">The sequence shown here is derived from an EMBL/GenBank/DDBJ whole genome shotgun (WGS) entry which is preliminary data.</text>
</comment>
<evidence type="ECO:0000313" key="13">
    <source>
        <dbReference type="Proteomes" id="UP001233999"/>
    </source>
</evidence>
<evidence type="ECO:0000256" key="6">
    <source>
        <dbReference type="ARBA" id="ARBA00023136"/>
    </source>
</evidence>
<comment type="subcellular location">
    <subcellularLocation>
        <location evidence="1">Cell membrane</location>
        <topology evidence="1">Multi-pass membrane protein</topology>
    </subcellularLocation>
</comment>
<evidence type="ECO:0000256" key="2">
    <source>
        <dbReference type="ARBA" id="ARBA00008685"/>
    </source>
</evidence>
<dbReference type="InterPro" id="IPR052192">
    <property type="entry name" value="Insect_Ionotropic_Sensory_Rcpt"/>
</dbReference>
<feature type="transmembrane region" description="Helical" evidence="9">
    <location>
        <begin position="617"/>
        <end position="639"/>
    </location>
</feature>
<keyword evidence="8" id="KW-0325">Glycoprotein</keyword>
<evidence type="ECO:0000256" key="1">
    <source>
        <dbReference type="ARBA" id="ARBA00004651"/>
    </source>
</evidence>
<evidence type="ECO:0000256" key="5">
    <source>
        <dbReference type="ARBA" id="ARBA00022989"/>
    </source>
</evidence>
<dbReference type="PANTHER" id="PTHR42643">
    <property type="entry name" value="IONOTROPIC RECEPTOR 20A-RELATED"/>
    <property type="match status" value="1"/>
</dbReference>
<dbReference type="AlphaFoldDB" id="A0AAD8A074"/>
<proteinExistence type="inferred from homology"/>
<name>A0AAD8A074_DIPPU</name>
<dbReference type="Gene3D" id="1.10.287.70">
    <property type="match status" value="1"/>
</dbReference>
<keyword evidence="5 9" id="KW-1133">Transmembrane helix</keyword>
<evidence type="ECO:0000313" key="12">
    <source>
        <dbReference type="EMBL" id="KAJ9590195.1"/>
    </source>
</evidence>
<protein>
    <recommendedName>
        <fullName evidence="11">Ionotropic glutamate receptor C-terminal domain-containing protein</fullName>
    </recommendedName>
</protein>
<evidence type="ECO:0000256" key="7">
    <source>
        <dbReference type="ARBA" id="ARBA00023170"/>
    </source>
</evidence>
<evidence type="ECO:0000256" key="9">
    <source>
        <dbReference type="SAM" id="Phobius"/>
    </source>
</evidence>
<evidence type="ECO:0000256" key="3">
    <source>
        <dbReference type="ARBA" id="ARBA00022475"/>
    </source>
</evidence>
<dbReference type="EMBL" id="JASPKZ010004547">
    <property type="protein sequence ID" value="KAJ9590195.1"/>
    <property type="molecule type" value="Genomic_DNA"/>
</dbReference>
<keyword evidence="10" id="KW-0732">Signal</keyword>
<gene>
    <name evidence="12" type="ORF">L9F63_016684</name>
</gene>
<dbReference type="InterPro" id="IPR001320">
    <property type="entry name" value="Iontro_rcpt_C"/>
</dbReference>
<feature type="transmembrane region" description="Helical" evidence="9">
    <location>
        <begin position="424"/>
        <end position="448"/>
    </location>
</feature>
<comment type="similarity">
    <text evidence="2">Belongs to the glutamate-gated ion channel (TC 1.A.10.1) family.</text>
</comment>
<organism evidence="12 13">
    <name type="scientific">Diploptera punctata</name>
    <name type="common">Pacific beetle cockroach</name>
    <dbReference type="NCBI Taxonomy" id="6984"/>
    <lineage>
        <taxon>Eukaryota</taxon>
        <taxon>Metazoa</taxon>
        <taxon>Ecdysozoa</taxon>
        <taxon>Arthropoda</taxon>
        <taxon>Hexapoda</taxon>
        <taxon>Insecta</taxon>
        <taxon>Pterygota</taxon>
        <taxon>Neoptera</taxon>
        <taxon>Polyneoptera</taxon>
        <taxon>Dictyoptera</taxon>
        <taxon>Blattodea</taxon>
        <taxon>Blaberoidea</taxon>
        <taxon>Blaberidae</taxon>
        <taxon>Diplopterinae</taxon>
        <taxon>Diploptera</taxon>
    </lineage>
</organism>
<dbReference type="Proteomes" id="UP001233999">
    <property type="component" value="Unassembled WGS sequence"/>
</dbReference>
<dbReference type="GO" id="GO:0005886">
    <property type="term" value="C:plasma membrane"/>
    <property type="evidence" value="ECO:0007669"/>
    <property type="project" value="UniProtKB-SubCell"/>
</dbReference>
<evidence type="ECO:0000256" key="4">
    <source>
        <dbReference type="ARBA" id="ARBA00022692"/>
    </source>
</evidence>
<keyword evidence="13" id="KW-1185">Reference proteome</keyword>
<keyword evidence="7" id="KW-0675">Receptor</keyword>
<keyword evidence="3" id="KW-1003">Cell membrane</keyword>